<keyword evidence="7" id="KW-0648">Protein biosynthesis</keyword>
<proteinExistence type="predicted"/>
<feature type="compositionally biased region" description="Polar residues" evidence="4">
    <location>
        <begin position="109"/>
        <end position="123"/>
    </location>
</feature>
<dbReference type="InterPro" id="IPR010684">
    <property type="entry name" value="RNA_pol_II_trans_fac_SIII_A"/>
</dbReference>
<keyword evidence="6" id="KW-1185">Reference proteome</keyword>
<dbReference type="InterPro" id="IPR003617">
    <property type="entry name" value="TFIIS/CRSP70_N_sub"/>
</dbReference>
<gene>
    <name evidence="7" type="primary">LOC117651127</name>
</gene>
<evidence type="ECO:0000313" key="6">
    <source>
        <dbReference type="Proteomes" id="UP000515158"/>
    </source>
</evidence>
<feature type="compositionally biased region" description="Polar residues" evidence="4">
    <location>
        <begin position="183"/>
        <end position="194"/>
    </location>
</feature>
<keyword evidence="2 3" id="KW-0539">Nucleus</keyword>
<dbReference type="GO" id="GO:0006368">
    <property type="term" value="P:transcription elongation by RNA polymerase II"/>
    <property type="evidence" value="ECO:0007669"/>
    <property type="project" value="InterPro"/>
</dbReference>
<dbReference type="CDD" id="cd00183">
    <property type="entry name" value="TFIIS_I"/>
    <property type="match status" value="1"/>
</dbReference>
<evidence type="ECO:0000256" key="2">
    <source>
        <dbReference type="ARBA" id="ARBA00023242"/>
    </source>
</evidence>
<dbReference type="Pfam" id="PF06881">
    <property type="entry name" value="Elongin_A"/>
    <property type="match status" value="1"/>
</dbReference>
<dbReference type="OrthoDB" id="21513at2759"/>
<feature type="region of interest" description="Disordered" evidence="4">
    <location>
        <begin position="646"/>
        <end position="728"/>
    </location>
</feature>
<evidence type="ECO:0000313" key="7">
    <source>
        <dbReference type="RefSeq" id="XP_034250800.1"/>
    </source>
</evidence>
<dbReference type="GeneID" id="117651127"/>
<dbReference type="PANTHER" id="PTHR15141">
    <property type="entry name" value="TRANSCRIPTION ELONGATION FACTOR B POLYPEPTIDE 3"/>
    <property type="match status" value="1"/>
</dbReference>
<dbReference type="FunCoup" id="A0A6P9A057">
    <property type="interactions" value="1912"/>
</dbReference>
<feature type="compositionally biased region" description="Low complexity" evidence="4">
    <location>
        <begin position="289"/>
        <end position="305"/>
    </location>
</feature>
<comment type="subcellular location">
    <subcellularLocation>
        <location evidence="1 3">Nucleus</location>
    </subcellularLocation>
</comment>
<dbReference type="PROSITE" id="PS51319">
    <property type="entry name" value="TFIIS_N"/>
    <property type="match status" value="1"/>
</dbReference>
<feature type="compositionally biased region" description="Basic and acidic residues" evidence="4">
    <location>
        <begin position="129"/>
        <end position="182"/>
    </location>
</feature>
<feature type="compositionally biased region" description="Low complexity" evidence="4">
    <location>
        <begin position="656"/>
        <end position="666"/>
    </location>
</feature>
<keyword evidence="7" id="KW-0251">Elongation factor</keyword>
<reference evidence="7" key="1">
    <citation type="submission" date="2025-08" db="UniProtKB">
        <authorList>
            <consortium name="RefSeq"/>
        </authorList>
    </citation>
    <scope>IDENTIFICATION</scope>
    <source>
        <tissue evidence="7">Total insect</tissue>
    </source>
</reference>
<dbReference type="Gene3D" id="6.10.250.3180">
    <property type="match status" value="1"/>
</dbReference>
<dbReference type="PANTHER" id="PTHR15141:SF76">
    <property type="entry name" value="TRANSCRIPTION ELONGATION FACTOR B POLYPEPTIDE 3"/>
    <property type="match status" value="1"/>
</dbReference>
<name>A0A6P9A057_THRPL</name>
<dbReference type="AlphaFoldDB" id="A0A6P9A057"/>
<evidence type="ECO:0000259" key="5">
    <source>
        <dbReference type="PROSITE" id="PS51319"/>
    </source>
</evidence>
<dbReference type="InterPro" id="IPR035441">
    <property type="entry name" value="TFIIS/LEDGF_dom_sf"/>
</dbReference>
<feature type="compositionally biased region" description="Polar residues" evidence="4">
    <location>
        <begin position="667"/>
        <end position="681"/>
    </location>
</feature>
<protein>
    <submittedName>
        <fullName evidence="7">Transcription elongation factor B polypeptide 3</fullName>
    </submittedName>
</protein>
<dbReference type="SMART" id="SM00509">
    <property type="entry name" value="TFS2N"/>
    <property type="match status" value="1"/>
</dbReference>
<feature type="compositionally biased region" description="Basic and acidic residues" evidence="4">
    <location>
        <begin position="361"/>
        <end position="377"/>
    </location>
</feature>
<accession>A0A6P9A057</accession>
<dbReference type="Gene3D" id="1.20.930.10">
    <property type="entry name" value="Conserved domain common to transcription factors TFIIS, elongin A, CRSP70"/>
    <property type="match status" value="1"/>
</dbReference>
<feature type="region of interest" description="Disordered" evidence="4">
    <location>
        <begin position="101"/>
        <end position="448"/>
    </location>
</feature>
<dbReference type="CTD" id="6924"/>
<dbReference type="GO" id="GO:0003746">
    <property type="term" value="F:translation elongation factor activity"/>
    <property type="evidence" value="ECO:0007669"/>
    <property type="project" value="UniProtKB-KW"/>
</dbReference>
<dbReference type="KEGG" id="tpal:117651127"/>
<feature type="compositionally biased region" description="Basic and acidic residues" evidence="4">
    <location>
        <begin position="230"/>
        <end position="281"/>
    </location>
</feature>
<dbReference type="InterPro" id="IPR051870">
    <property type="entry name" value="Elongin-A_domain"/>
</dbReference>
<sequence length="728" mass="81535">MRNKRAVNEGTANSWHLGIINMSAAESVVSSIQHYQKSIQKYHGNSSRILHCINRLYQLPVTVQHLQDTGVGKTINSLRKSEGEVGEAARALVLKWKQMVEDEPENEPDSTTNSHAHSSYNGDSENESNGERLYKRGKDKTEKSSRDRKESPKHDHGKSQKRKKEPDYNNQKEKRHRSENDYSSHNSVPNSGGNVESEDVCSDGEWHASTYKNGDTNSDDDSCFGNGLTKGERHLSLDENALSDHDADNDHLAQSIDKESFHSKERDTRRQEKSNKKEKSSSHKHKSKSSSSSSDKNKHSSSSQSAHKESKSSSSSSSSRHKDDKNMSGSSFKKMETSVTERSEDKSKSKDKKEKHKEKHRSKEDKKSKDKKEKIKNEEEDGVDSFSGIGFGEALGMMFPPEKNKKKTTSSISFSMSPSKKKSRPSTSSVDRKSQANEARHSSSSLNIGQSLEIDADYGLPTLNPNYKPLPQPVFYNSPPKRYQTEEDDLSNIMYSKVQRTKVFSGNKTGYTYVPSLFELCTRVLQENIDALEYTGGVPFDLLKPVLERATAEQLSTLEDYNAYLIEDTDVFWEFHCKKEFRNKNREEMETWREMYARCQQERASKLKSLTAHIAAASKAKEEPVRKTKLAYIEGTVKPPRGIARKQARYGTAHASSSSTSKQDSSAMGSSFTGRSSSLASTGPAVSVPAPRGAGGSSSSQSSTCKPKPKAPLMQKALQLIKYNRFKR</sequence>
<organism evidence="7">
    <name type="scientific">Thrips palmi</name>
    <name type="common">Melon thrips</name>
    <dbReference type="NCBI Taxonomy" id="161013"/>
    <lineage>
        <taxon>Eukaryota</taxon>
        <taxon>Metazoa</taxon>
        <taxon>Ecdysozoa</taxon>
        <taxon>Arthropoda</taxon>
        <taxon>Hexapoda</taxon>
        <taxon>Insecta</taxon>
        <taxon>Pterygota</taxon>
        <taxon>Neoptera</taxon>
        <taxon>Paraneoptera</taxon>
        <taxon>Thysanoptera</taxon>
        <taxon>Terebrantia</taxon>
        <taxon>Thripoidea</taxon>
        <taxon>Thripidae</taxon>
        <taxon>Thrips</taxon>
    </lineage>
</organism>
<evidence type="ECO:0000256" key="4">
    <source>
        <dbReference type="SAM" id="MobiDB-lite"/>
    </source>
</evidence>
<evidence type="ECO:0000256" key="3">
    <source>
        <dbReference type="PROSITE-ProRule" id="PRU00649"/>
    </source>
</evidence>
<evidence type="ECO:0000256" key="1">
    <source>
        <dbReference type="ARBA" id="ARBA00004123"/>
    </source>
</evidence>
<dbReference type="GO" id="GO:0070449">
    <property type="term" value="C:elongin complex"/>
    <property type="evidence" value="ECO:0007669"/>
    <property type="project" value="InterPro"/>
</dbReference>
<dbReference type="InParanoid" id="A0A6P9A057"/>
<feature type="compositionally biased region" description="Basic and acidic residues" evidence="4">
    <location>
        <begin position="333"/>
        <end position="352"/>
    </location>
</feature>
<dbReference type="InterPro" id="IPR017923">
    <property type="entry name" value="TFIIS_N"/>
</dbReference>
<dbReference type="SUPFAM" id="SSF47676">
    <property type="entry name" value="Conserved domain common to transcription factors TFIIS, elongin A, CRSP70"/>
    <property type="match status" value="1"/>
</dbReference>
<feature type="domain" description="TFIIS N-terminal" evidence="5">
    <location>
        <begin position="30"/>
        <end position="103"/>
    </location>
</feature>
<dbReference type="Proteomes" id="UP000515158">
    <property type="component" value="Unplaced"/>
</dbReference>
<feature type="compositionally biased region" description="Basic and acidic residues" evidence="4">
    <location>
        <begin position="430"/>
        <end position="441"/>
    </location>
</feature>
<dbReference type="Pfam" id="PF08711">
    <property type="entry name" value="Med26"/>
    <property type="match status" value="1"/>
</dbReference>
<feature type="compositionally biased region" description="Low complexity" evidence="4">
    <location>
        <begin position="409"/>
        <end position="418"/>
    </location>
</feature>
<dbReference type="RefSeq" id="XP_034250800.1">
    <property type="nucleotide sequence ID" value="XM_034394909.1"/>
</dbReference>